<dbReference type="InterPro" id="IPR015424">
    <property type="entry name" value="PyrdxlP-dep_Trfase"/>
</dbReference>
<dbReference type="PANTHER" id="PTHR30244:SF34">
    <property type="entry name" value="DTDP-4-AMINO-4,6-DIDEOXYGALACTOSE TRANSAMINASE"/>
    <property type="match status" value="1"/>
</dbReference>
<dbReference type="InterPro" id="IPR015422">
    <property type="entry name" value="PyrdxlP-dep_Trfase_small"/>
</dbReference>
<dbReference type="SUPFAM" id="SSF53383">
    <property type="entry name" value="PLP-dependent transferases"/>
    <property type="match status" value="1"/>
</dbReference>
<evidence type="ECO:0000313" key="5">
    <source>
        <dbReference type="EMBL" id="GGD41993.1"/>
    </source>
</evidence>
<dbReference type="EMBL" id="BMKK01000001">
    <property type="protein sequence ID" value="GGD41993.1"/>
    <property type="molecule type" value="Genomic_DNA"/>
</dbReference>
<reference evidence="5" key="2">
    <citation type="submission" date="2020-09" db="EMBL/GenBank/DDBJ databases">
        <authorList>
            <person name="Sun Q."/>
            <person name="Zhou Y."/>
        </authorList>
    </citation>
    <scope>NUCLEOTIDE SEQUENCE</scope>
    <source>
        <strain evidence="5">CGMCC 1.15958</strain>
    </source>
</reference>
<dbReference type="InterPro" id="IPR015421">
    <property type="entry name" value="PyrdxlP-dep_Trfase_major"/>
</dbReference>
<keyword evidence="3 4" id="KW-0663">Pyridoxal phosphate</keyword>
<feature type="modified residue" description="N6-(pyridoxal phosphate)lysine" evidence="3">
    <location>
        <position position="202"/>
    </location>
</feature>
<comment type="similarity">
    <text evidence="1 4">Belongs to the DegT/DnrJ/EryC1 family.</text>
</comment>
<dbReference type="GO" id="GO:0019180">
    <property type="term" value="F:dTDP-4-amino-4,6-dideoxygalactose transaminase activity"/>
    <property type="evidence" value="ECO:0007669"/>
    <property type="project" value="TreeGrafter"/>
</dbReference>
<dbReference type="Gene3D" id="3.90.1150.10">
    <property type="entry name" value="Aspartate Aminotransferase, domain 1"/>
    <property type="match status" value="1"/>
</dbReference>
<dbReference type="Gene3D" id="3.40.640.10">
    <property type="entry name" value="Type I PLP-dependent aspartate aminotransferase-like (Major domain)"/>
    <property type="match status" value="1"/>
</dbReference>
<dbReference type="FunFam" id="3.40.640.10:FF:000037">
    <property type="entry name" value="dTDP-4-amino-4,6-dideoxygalactose transaminase"/>
    <property type="match status" value="1"/>
</dbReference>
<dbReference type="InterPro" id="IPR012749">
    <property type="entry name" value="WecE-like"/>
</dbReference>
<reference evidence="5" key="1">
    <citation type="journal article" date="2014" name="Int. J. Syst. Evol. Microbiol.">
        <title>Complete genome sequence of Corynebacterium casei LMG S-19264T (=DSM 44701T), isolated from a smear-ripened cheese.</title>
        <authorList>
            <consortium name="US DOE Joint Genome Institute (JGI-PGF)"/>
            <person name="Walter F."/>
            <person name="Albersmeier A."/>
            <person name="Kalinowski J."/>
            <person name="Ruckert C."/>
        </authorList>
    </citation>
    <scope>NUCLEOTIDE SEQUENCE</scope>
    <source>
        <strain evidence="5">CGMCC 1.15958</strain>
    </source>
</reference>
<name>A0A916YF17_9BACT</name>
<dbReference type="CDD" id="cd00616">
    <property type="entry name" value="AHBA_syn"/>
    <property type="match status" value="1"/>
</dbReference>
<sequence length="396" mass="44782">MIENEKPFTHSLIHSFNIHFLVIPFNKPYLSGNELQYIGEAVQSGKISGNGVFTKKCQHFFEEKYGFRRCLLTTSCTDALEMAAILCDIQAGDEVIVPSYTFVSTANAFVLRGAKIVFADSSTENPNLDADKLSALITPKTKAIVVVHYAGIACDMDKIMAIAEANNLFVIEDAAQAVDSFYNGRPLGSIGHLSAFSFHETKNIISGEGGMLVINDERFEKRAEIIWEKGTNRSAFWRGEVDKYNWVDIGSSFLPSEVVAAYLFAQLENLEKIQARRKQIWAKYYNDFSFLEQSGKLKLPIVPSYATNNAHMFYLLTDSIEQRDALIGFLKKNKIYAVFHYISLHSSPFYKEKAGDVSLPISDYYSDCLVRLPLFYELTEVEQQLIIDKIIEFYNS</sequence>
<keyword evidence="6" id="KW-1185">Reference proteome</keyword>
<dbReference type="InterPro" id="IPR000653">
    <property type="entry name" value="DegT/StrS_aminotransferase"/>
</dbReference>
<dbReference type="Proteomes" id="UP000609064">
    <property type="component" value="Unassembled WGS sequence"/>
</dbReference>
<organism evidence="5 6">
    <name type="scientific">Emticicia aquatilis</name>
    <dbReference type="NCBI Taxonomy" id="1537369"/>
    <lineage>
        <taxon>Bacteria</taxon>
        <taxon>Pseudomonadati</taxon>
        <taxon>Bacteroidota</taxon>
        <taxon>Cytophagia</taxon>
        <taxon>Cytophagales</taxon>
        <taxon>Leadbetterellaceae</taxon>
        <taxon>Emticicia</taxon>
    </lineage>
</organism>
<feature type="active site" description="Proton acceptor" evidence="2">
    <location>
        <position position="202"/>
    </location>
</feature>
<dbReference type="AlphaFoldDB" id="A0A916YF17"/>
<dbReference type="PANTHER" id="PTHR30244">
    <property type="entry name" value="TRANSAMINASE"/>
    <property type="match status" value="1"/>
</dbReference>
<evidence type="ECO:0000313" key="6">
    <source>
        <dbReference type="Proteomes" id="UP000609064"/>
    </source>
</evidence>
<dbReference type="NCBIfam" id="TIGR02379">
    <property type="entry name" value="ECA_wecE"/>
    <property type="match status" value="1"/>
</dbReference>
<gene>
    <name evidence="5" type="ORF">GCM10011514_02440</name>
</gene>
<accession>A0A916YF17</accession>
<dbReference type="GO" id="GO:0030170">
    <property type="term" value="F:pyridoxal phosphate binding"/>
    <property type="evidence" value="ECO:0007669"/>
    <property type="project" value="TreeGrafter"/>
</dbReference>
<evidence type="ECO:0000256" key="3">
    <source>
        <dbReference type="PIRSR" id="PIRSR000390-2"/>
    </source>
</evidence>
<dbReference type="Pfam" id="PF01041">
    <property type="entry name" value="DegT_DnrJ_EryC1"/>
    <property type="match status" value="1"/>
</dbReference>
<dbReference type="PIRSF" id="PIRSF000390">
    <property type="entry name" value="PLP_StrS"/>
    <property type="match status" value="1"/>
</dbReference>
<evidence type="ECO:0000256" key="4">
    <source>
        <dbReference type="RuleBase" id="RU004508"/>
    </source>
</evidence>
<dbReference type="GO" id="GO:0000271">
    <property type="term" value="P:polysaccharide biosynthetic process"/>
    <property type="evidence" value="ECO:0007669"/>
    <property type="project" value="TreeGrafter"/>
</dbReference>
<proteinExistence type="inferred from homology"/>
<dbReference type="NCBIfam" id="NF008687">
    <property type="entry name" value="PRK11706.1"/>
    <property type="match status" value="1"/>
</dbReference>
<comment type="caution">
    <text evidence="5">The sequence shown here is derived from an EMBL/GenBank/DDBJ whole genome shotgun (WGS) entry which is preliminary data.</text>
</comment>
<evidence type="ECO:0000256" key="2">
    <source>
        <dbReference type="PIRSR" id="PIRSR000390-1"/>
    </source>
</evidence>
<evidence type="ECO:0000256" key="1">
    <source>
        <dbReference type="ARBA" id="ARBA00037999"/>
    </source>
</evidence>
<protein>
    <submittedName>
        <fullName evidence="5">dTDP-4-amino-4,6-dideoxy-D-glucose transaminase</fullName>
    </submittedName>
</protein>